<dbReference type="RefSeq" id="WP_104363560.1">
    <property type="nucleotide sequence ID" value="NZ_PSZD01000009.1"/>
</dbReference>
<evidence type="ECO:0000256" key="3">
    <source>
        <dbReference type="ARBA" id="ARBA00022827"/>
    </source>
</evidence>
<proteinExistence type="predicted"/>
<gene>
    <name evidence="6" type="ORF">C5F51_16955</name>
</gene>
<dbReference type="Gene3D" id="3.90.700.10">
    <property type="entry name" value="Succinate dehydrogenase/fumarate reductase flavoprotein, catalytic domain"/>
    <property type="match status" value="1"/>
</dbReference>
<dbReference type="SUPFAM" id="SSF51905">
    <property type="entry name" value="FAD/NAD(P)-binding domain"/>
    <property type="match status" value="1"/>
</dbReference>
<dbReference type="AlphaFoldDB" id="A0A2S6A5P7"/>
<dbReference type="Gene3D" id="3.50.50.60">
    <property type="entry name" value="FAD/NAD(P)-binding domain"/>
    <property type="match status" value="1"/>
</dbReference>
<dbReference type="Pfam" id="PF00890">
    <property type="entry name" value="FAD_binding_2"/>
    <property type="match status" value="1"/>
</dbReference>
<dbReference type="SUPFAM" id="SSF56425">
    <property type="entry name" value="Succinate dehydrogenase/fumarate reductase flavoprotein, catalytic domain"/>
    <property type="match status" value="1"/>
</dbReference>
<dbReference type="InterPro" id="IPR036188">
    <property type="entry name" value="FAD/NAD-bd_sf"/>
</dbReference>
<evidence type="ECO:0000256" key="1">
    <source>
        <dbReference type="ARBA" id="ARBA00001974"/>
    </source>
</evidence>
<evidence type="ECO:0000256" key="2">
    <source>
        <dbReference type="ARBA" id="ARBA00022630"/>
    </source>
</evidence>
<dbReference type="PRINTS" id="PR00411">
    <property type="entry name" value="PNDRDTASEI"/>
</dbReference>
<dbReference type="PANTHER" id="PTHR43400:SF10">
    <property type="entry name" value="3-OXOSTEROID 1-DEHYDROGENASE"/>
    <property type="match status" value="1"/>
</dbReference>
<evidence type="ECO:0000313" key="6">
    <source>
        <dbReference type="EMBL" id="PPJ27709.1"/>
    </source>
</evidence>
<dbReference type="InterPro" id="IPR027477">
    <property type="entry name" value="Succ_DH/fumarate_Rdtase_cat_sf"/>
</dbReference>
<dbReference type="InterPro" id="IPR003953">
    <property type="entry name" value="FAD-dep_OxRdtase_2_FAD-bd"/>
</dbReference>
<dbReference type="Proteomes" id="UP000238356">
    <property type="component" value="Unassembled WGS sequence"/>
</dbReference>
<feature type="domain" description="FAD-dependent oxidoreductase 2 FAD-binding" evidence="5">
    <location>
        <begin position="8"/>
        <end position="495"/>
    </location>
</feature>
<protein>
    <submittedName>
        <fullName evidence="6">3-oxosteroid 1-dehydrogenase</fullName>
    </submittedName>
</protein>
<comment type="caution">
    <text evidence="6">The sequence shown here is derived from an EMBL/GenBank/DDBJ whole genome shotgun (WGS) entry which is preliminary data.</text>
</comment>
<dbReference type="EMBL" id="PSZD01000009">
    <property type="protein sequence ID" value="PPJ27709.1"/>
    <property type="molecule type" value="Genomic_DNA"/>
</dbReference>
<comment type="cofactor">
    <cofactor evidence="1">
        <name>FAD</name>
        <dbReference type="ChEBI" id="CHEBI:57692"/>
    </cofactor>
</comment>
<name>A0A2S6A5P7_9NOCA</name>
<evidence type="ECO:0000259" key="5">
    <source>
        <dbReference type="Pfam" id="PF00890"/>
    </source>
</evidence>
<sequence length="521" mass="54850">MTWGNSYDVIVVGSGGAALAGALAAAHRGLSTCVIEKTDRFGGTSAYSGGSVWLPGNHVLERQGVEDSVGAGLTYFSSLVGEHTRPEVQRAYLETGPVVADFLENTVGIPLEHRPFPDYFDAPGRSANGRSIFAGAISAEEVGDRLTDIRPMVAADQFGIELDRSMLDGGQAWIARMVLALDATGNADLMLSTRVTELVQDESDRVTGVVVAGPAGTPTRIEARAGVLLAAGGYERSAELRRTWQDMPTADWSSSHPDTGTGDAVSLAQAAGAALDLLDQSWWCPATLFPNGHAAFTLGVRAGIIVDETAQRFANEMLPYDRMGREMRERMRLGHGDGFWFIFDNRFGDDLPAICVPVPDRAEMSEAGLWHTATDLAGLAAAIGVDAEQLTETVRRFNEFAGRGKDDDFGRGEDPFGRFFVGAASPEPCLLPLDGARFHAVRLVLGDLGTKGGAVIDREGAVQRPDGSVISGLYAAGNSAASVAGPVYPGPGVPLGSGMVMAYRAVSDMAGRLSAADATAS</sequence>
<dbReference type="PANTHER" id="PTHR43400">
    <property type="entry name" value="FUMARATE REDUCTASE"/>
    <property type="match status" value="1"/>
</dbReference>
<evidence type="ECO:0000313" key="7">
    <source>
        <dbReference type="Proteomes" id="UP000238356"/>
    </source>
</evidence>
<keyword evidence="7" id="KW-1185">Reference proteome</keyword>
<dbReference type="InterPro" id="IPR050315">
    <property type="entry name" value="FAD-oxidoreductase_2"/>
</dbReference>
<reference evidence="6 7" key="1">
    <citation type="submission" date="2018-02" db="EMBL/GenBank/DDBJ databases">
        <title>8 Nocardia nova and 1 Nocardia cyriacigeorgica strain used for evolution to TMP-SMX.</title>
        <authorList>
            <person name="Mehta H."/>
            <person name="Weng J."/>
            <person name="Shamoo Y."/>
        </authorList>
    </citation>
    <scope>NUCLEOTIDE SEQUENCE [LARGE SCALE GENOMIC DNA]</scope>
    <source>
        <strain evidence="6 7">BAA2227</strain>
    </source>
</reference>
<keyword evidence="4" id="KW-0560">Oxidoreductase</keyword>
<dbReference type="GO" id="GO:0008202">
    <property type="term" value="P:steroid metabolic process"/>
    <property type="evidence" value="ECO:0007669"/>
    <property type="project" value="UniProtKB-ARBA"/>
</dbReference>
<accession>A0A2S6A5P7</accession>
<keyword evidence="2" id="KW-0285">Flavoprotein</keyword>
<dbReference type="GO" id="GO:0033765">
    <property type="term" value="F:steroid dehydrogenase activity, acting on the CH-CH group of donors"/>
    <property type="evidence" value="ECO:0007669"/>
    <property type="project" value="UniProtKB-ARBA"/>
</dbReference>
<evidence type="ECO:0000256" key="4">
    <source>
        <dbReference type="ARBA" id="ARBA00023002"/>
    </source>
</evidence>
<organism evidence="6 7">
    <name type="scientific">Nocardia nova</name>
    <dbReference type="NCBI Taxonomy" id="37330"/>
    <lineage>
        <taxon>Bacteria</taxon>
        <taxon>Bacillati</taxon>
        <taxon>Actinomycetota</taxon>
        <taxon>Actinomycetes</taxon>
        <taxon>Mycobacteriales</taxon>
        <taxon>Nocardiaceae</taxon>
        <taxon>Nocardia</taxon>
    </lineage>
</organism>
<keyword evidence="3" id="KW-0274">FAD</keyword>